<dbReference type="CDD" id="cd13400">
    <property type="entry name" value="LT_IagB-like"/>
    <property type="match status" value="1"/>
</dbReference>
<keyword evidence="4" id="KW-1185">Reference proteome</keyword>
<sequence>MFELPPNLPPVKPVSESVIEQCVSYSSQYFRINSNVIKAIILVEGGKSGTMSRNSNGTYDMGVMQINTIHLPDIQRKYPTVTWRDVAYDPCVNIGIGTWILSKRLKETNDYWVGVGNYHSKTPKYRNRYLKKIYKAYNGLLKRKGKLK</sequence>
<dbReference type="RefSeq" id="WP_045592689.1">
    <property type="nucleotide sequence ID" value="NZ_CP062152.1"/>
</dbReference>
<dbReference type="InterPro" id="IPR023346">
    <property type="entry name" value="Lysozyme-like_dom_sf"/>
</dbReference>
<geneLocation type="plasmid" evidence="3 5">
    <name>pVP-16-VB00198-1</name>
</geneLocation>
<protein>
    <submittedName>
        <fullName evidence="3">Lytic transglycosylase domain-containing protein</fullName>
    </submittedName>
</protein>
<proteinExistence type="predicted"/>
<dbReference type="InterPro" id="IPR008258">
    <property type="entry name" value="Transglycosylase_SLT_dom_1"/>
</dbReference>
<gene>
    <name evidence="2" type="ORF">AKG60_18660</name>
    <name evidence="3" type="ORF">M5598_26375</name>
</gene>
<dbReference type="EMBL" id="LHQV01000019">
    <property type="protein sequence ID" value="OQJ97560.1"/>
    <property type="molecule type" value="Genomic_DNA"/>
</dbReference>
<dbReference type="SUPFAM" id="SSF53955">
    <property type="entry name" value="Lysozyme-like"/>
    <property type="match status" value="1"/>
</dbReference>
<feature type="domain" description="Transglycosylase SLT" evidence="1">
    <location>
        <begin position="22"/>
        <end position="120"/>
    </location>
</feature>
<reference evidence="2 4" key="1">
    <citation type="submission" date="2015-08" db="EMBL/GenBank/DDBJ databases">
        <title>Draft Genome Sequences of Vibrio parahaemolyticus Strains.</title>
        <authorList>
            <person name="Gonzalez-Escalona N."/>
            <person name="DePaola A."/>
        </authorList>
    </citation>
    <scope>NUCLEOTIDE SEQUENCE [LARGE SCALE GENOMIC DNA]</scope>
    <source>
        <strain evidence="2 4">CFSAN001621</strain>
    </source>
</reference>
<dbReference type="Gene3D" id="1.10.530.10">
    <property type="match status" value="1"/>
</dbReference>
<evidence type="ECO:0000313" key="4">
    <source>
        <dbReference type="Proteomes" id="UP000191946"/>
    </source>
</evidence>
<evidence type="ECO:0000313" key="5">
    <source>
        <dbReference type="Proteomes" id="UP001163036"/>
    </source>
</evidence>
<dbReference type="Proteomes" id="UP001163036">
    <property type="component" value="Plasmid pVP-16-VB00198-1"/>
</dbReference>
<accession>A0A3E1IEV5</accession>
<organism evidence="3 5">
    <name type="scientific">Vibrio parahaemolyticus</name>
    <dbReference type="NCBI Taxonomy" id="670"/>
    <lineage>
        <taxon>Bacteria</taxon>
        <taxon>Pseudomonadati</taxon>
        <taxon>Pseudomonadota</taxon>
        <taxon>Gammaproteobacteria</taxon>
        <taxon>Vibrionales</taxon>
        <taxon>Vibrionaceae</taxon>
        <taxon>Vibrio</taxon>
    </lineage>
</organism>
<evidence type="ECO:0000259" key="1">
    <source>
        <dbReference type="Pfam" id="PF01464"/>
    </source>
</evidence>
<evidence type="ECO:0000313" key="2">
    <source>
        <dbReference type="EMBL" id="OQJ97560.1"/>
    </source>
</evidence>
<reference evidence="3" key="2">
    <citation type="submission" date="2022-05" db="EMBL/GenBank/DDBJ databases">
        <title>Megaplasmid of Vibrio parahaemolyticus.</title>
        <authorList>
            <person name="Strauch E."/>
            <person name="Borowiak M."/>
        </authorList>
    </citation>
    <scope>NUCLEOTIDE SEQUENCE</scope>
    <source>
        <strain evidence="3">16-VB00198</strain>
        <plasmid evidence="3">pVP-16-VB00198-1</plasmid>
    </source>
</reference>
<name>A0A3E1IEV5_VIBPH</name>
<dbReference type="EMBL" id="CP097357">
    <property type="protein sequence ID" value="UYV29504.1"/>
    <property type="molecule type" value="Genomic_DNA"/>
</dbReference>
<dbReference type="Pfam" id="PF01464">
    <property type="entry name" value="SLT"/>
    <property type="match status" value="1"/>
</dbReference>
<keyword evidence="3" id="KW-0614">Plasmid</keyword>
<dbReference type="AlphaFoldDB" id="A0A3E1IEV5"/>
<evidence type="ECO:0000313" key="3">
    <source>
        <dbReference type="EMBL" id="UYV29504.1"/>
    </source>
</evidence>
<dbReference type="Proteomes" id="UP000191946">
    <property type="component" value="Unassembled WGS sequence"/>
</dbReference>